<keyword evidence="8" id="KW-0800">Toxin</keyword>
<dbReference type="GO" id="GO:0090729">
    <property type="term" value="F:toxin activity"/>
    <property type="evidence" value="ECO:0007669"/>
    <property type="project" value="UniProtKB-KW"/>
</dbReference>
<evidence type="ECO:0000256" key="1">
    <source>
        <dbReference type="ARBA" id="ARBA00001946"/>
    </source>
</evidence>
<feature type="binding site" evidence="8">
    <location>
        <position position="97"/>
    </location>
    <ligand>
        <name>Mg(2+)</name>
        <dbReference type="ChEBI" id="CHEBI:18420"/>
    </ligand>
</feature>
<reference evidence="10 11" key="2">
    <citation type="journal article" date="2011" name="PLoS ONE">
        <title>The Cyst-Dividing Bacterium Ramlibacter tataouinensis TTB310 Genome Reveals a Well-Stocked Toolbox for Adaptation to a Desert Environment.</title>
        <authorList>
            <person name="De Luca G."/>
            <person name="Barakat M."/>
            <person name="Ortet P."/>
            <person name="Fochesato S."/>
            <person name="Jourlin-Castelli C."/>
            <person name="Ansaldi M."/>
            <person name="Py B."/>
            <person name="Fichant G."/>
            <person name="Coutinho P.M."/>
            <person name="Voulhoux R."/>
            <person name="Bastien O."/>
            <person name="Marechal E."/>
            <person name="Henrissat B."/>
            <person name="Quentin Y."/>
            <person name="Noirot P."/>
            <person name="Filloux A."/>
            <person name="Mejean V."/>
            <person name="Dubow M.S."/>
            <person name="Barras F."/>
            <person name="Barbe V."/>
            <person name="Weissenbach J."/>
            <person name="Mihalcescu I."/>
            <person name="Vermeglio A."/>
            <person name="Achouak W."/>
            <person name="Heulin T."/>
        </authorList>
    </citation>
    <scope>NUCLEOTIDE SEQUENCE [LARGE SCALE GENOMIC DNA]</scope>
    <source>
        <strain evidence="11">ATCC BAA-407 / DSM 14655 / LMG 21543 / TTB310</strain>
    </source>
</reference>
<organism evidence="10 11">
    <name type="scientific">Ramlibacter tataouinensis (strain ATCC BAA-407 / DSM 14655 / LMG 21543 / TTB310)</name>
    <dbReference type="NCBI Taxonomy" id="365046"/>
    <lineage>
        <taxon>Bacteria</taxon>
        <taxon>Pseudomonadati</taxon>
        <taxon>Pseudomonadota</taxon>
        <taxon>Betaproteobacteria</taxon>
        <taxon>Burkholderiales</taxon>
        <taxon>Comamonadaceae</taxon>
        <taxon>Ramlibacter</taxon>
    </lineage>
</organism>
<dbReference type="GO" id="GO:0016787">
    <property type="term" value="F:hydrolase activity"/>
    <property type="evidence" value="ECO:0007669"/>
    <property type="project" value="UniProtKB-KW"/>
</dbReference>
<dbReference type="STRING" id="365046.Rta_36800"/>
<comment type="cofactor">
    <cofactor evidence="1 8">
        <name>Mg(2+)</name>
        <dbReference type="ChEBI" id="CHEBI:18420"/>
    </cofactor>
</comment>
<evidence type="ECO:0000256" key="6">
    <source>
        <dbReference type="ARBA" id="ARBA00022842"/>
    </source>
</evidence>
<evidence type="ECO:0000256" key="8">
    <source>
        <dbReference type="HAMAP-Rule" id="MF_00265"/>
    </source>
</evidence>
<name>F5Y228_RAMTT</name>
<keyword evidence="2 8" id="KW-1277">Toxin-antitoxin system</keyword>
<evidence type="ECO:0000256" key="7">
    <source>
        <dbReference type="ARBA" id="ARBA00038093"/>
    </source>
</evidence>
<feature type="binding site" evidence="8">
    <location>
        <position position="4"/>
    </location>
    <ligand>
        <name>Mg(2+)</name>
        <dbReference type="ChEBI" id="CHEBI:18420"/>
    </ligand>
</feature>
<gene>
    <name evidence="8" type="primary">vapC</name>
    <name evidence="10" type="ordered locus">Rta_36800</name>
</gene>
<accession>F5Y228</accession>
<comment type="function">
    <text evidence="8">Toxic component of a toxin-antitoxin (TA) system. An RNase.</text>
</comment>
<dbReference type="GO" id="GO:0004540">
    <property type="term" value="F:RNA nuclease activity"/>
    <property type="evidence" value="ECO:0007669"/>
    <property type="project" value="InterPro"/>
</dbReference>
<evidence type="ECO:0000259" key="9">
    <source>
        <dbReference type="Pfam" id="PF01850"/>
    </source>
</evidence>
<proteinExistence type="inferred from homology"/>
<dbReference type="PANTHER" id="PTHR33653:SF1">
    <property type="entry name" value="RIBONUCLEASE VAPC2"/>
    <property type="match status" value="1"/>
</dbReference>
<dbReference type="Pfam" id="PF01850">
    <property type="entry name" value="PIN"/>
    <property type="match status" value="1"/>
</dbReference>
<dbReference type="InterPro" id="IPR022907">
    <property type="entry name" value="VapC_family"/>
</dbReference>
<dbReference type="Proteomes" id="UP000008385">
    <property type="component" value="Chromosome"/>
</dbReference>
<evidence type="ECO:0000313" key="11">
    <source>
        <dbReference type="Proteomes" id="UP000008385"/>
    </source>
</evidence>
<dbReference type="InterPro" id="IPR050556">
    <property type="entry name" value="Type_II_TA_system_RNase"/>
</dbReference>
<keyword evidence="4 8" id="KW-0479">Metal-binding</keyword>
<dbReference type="EMBL" id="CP000245">
    <property type="protein sequence ID" value="AEG94796.1"/>
    <property type="molecule type" value="Genomic_DNA"/>
</dbReference>
<dbReference type="eggNOG" id="COG1487">
    <property type="taxonomic scope" value="Bacteria"/>
</dbReference>
<dbReference type="GO" id="GO:0000287">
    <property type="term" value="F:magnesium ion binding"/>
    <property type="evidence" value="ECO:0007669"/>
    <property type="project" value="UniProtKB-UniRule"/>
</dbReference>
<dbReference type="InterPro" id="IPR029060">
    <property type="entry name" value="PIN-like_dom_sf"/>
</dbReference>
<evidence type="ECO:0000256" key="5">
    <source>
        <dbReference type="ARBA" id="ARBA00022801"/>
    </source>
</evidence>
<evidence type="ECO:0000256" key="3">
    <source>
        <dbReference type="ARBA" id="ARBA00022722"/>
    </source>
</evidence>
<feature type="domain" description="PIN" evidence="9">
    <location>
        <begin position="2"/>
        <end position="122"/>
    </location>
</feature>
<evidence type="ECO:0000313" key="10">
    <source>
        <dbReference type="EMBL" id="AEG94796.1"/>
    </source>
</evidence>
<reference evidence="11" key="1">
    <citation type="submission" date="2006-01" db="EMBL/GenBank/DDBJ databases">
        <title>Genome of the cyst-dividing bacterium Ramlibacter tataouinensis.</title>
        <authorList>
            <person name="Barakat M."/>
            <person name="Ortet P."/>
            <person name="De Luca G."/>
            <person name="Jourlin-Castelli C."/>
            <person name="Ansaldi M."/>
            <person name="Py B."/>
            <person name="Fichant G."/>
            <person name="Coutinho P."/>
            <person name="Voulhoux R."/>
            <person name="Bastien O."/>
            <person name="Roy S."/>
            <person name="Marechal E."/>
            <person name="Henrissat B."/>
            <person name="Quentin Y."/>
            <person name="Noirot P."/>
            <person name="Filloux A."/>
            <person name="Mejean V."/>
            <person name="DuBow M."/>
            <person name="Barras F."/>
            <person name="Heulin T."/>
        </authorList>
    </citation>
    <scope>NUCLEOTIDE SEQUENCE [LARGE SCALE GENOMIC DNA]</scope>
    <source>
        <strain evidence="11">ATCC BAA-407 / DSM 14655 / LMG 21543 / TTB310</strain>
    </source>
</reference>
<keyword evidence="3 8" id="KW-0540">Nuclease</keyword>
<dbReference type="Gene3D" id="3.40.50.1010">
    <property type="entry name" value="5'-nuclease"/>
    <property type="match status" value="1"/>
</dbReference>
<evidence type="ECO:0000256" key="2">
    <source>
        <dbReference type="ARBA" id="ARBA00022649"/>
    </source>
</evidence>
<keyword evidence="6 8" id="KW-0460">Magnesium</keyword>
<dbReference type="InterPro" id="IPR002716">
    <property type="entry name" value="PIN_dom"/>
</dbReference>
<dbReference type="HAMAP" id="MF_00265">
    <property type="entry name" value="VapC_Nob1"/>
    <property type="match status" value="1"/>
</dbReference>
<keyword evidence="11" id="KW-1185">Reference proteome</keyword>
<dbReference type="RefSeq" id="WP_013903024.1">
    <property type="nucleotide sequence ID" value="NC_015677.1"/>
</dbReference>
<dbReference type="EC" id="3.1.-.-" evidence="8"/>
<sequence>MIADSSAWIEYLRATGSAAHLRLRQALERLQPVLMLDVIYQEVLQGAGNLQQFMQLQVMLDAAPSWMPSDPCETARQAALLFARCRWSGITPRSPNDCLIAACAIEAGEPLLHADRDFELIASIEPQLQLA</sequence>
<dbReference type="CDD" id="cd18765">
    <property type="entry name" value="PIN_MtVapC3-like"/>
    <property type="match status" value="1"/>
</dbReference>
<dbReference type="HOGENOM" id="CLU_118482_1_1_4"/>
<dbReference type="PANTHER" id="PTHR33653">
    <property type="entry name" value="RIBONUCLEASE VAPC2"/>
    <property type="match status" value="1"/>
</dbReference>
<dbReference type="SUPFAM" id="SSF88723">
    <property type="entry name" value="PIN domain-like"/>
    <property type="match status" value="1"/>
</dbReference>
<dbReference type="KEGG" id="rta:Rta_36800"/>
<keyword evidence="5 8" id="KW-0378">Hydrolase</keyword>
<dbReference type="AlphaFoldDB" id="F5Y228"/>
<dbReference type="OrthoDB" id="9811788at2"/>
<comment type="similarity">
    <text evidence="7 8">Belongs to the PINc/VapC protein family.</text>
</comment>
<protein>
    <recommendedName>
        <fullName evidence="8">Ribonuclease VapC</fullName>
        <shortName evidence="8">RNase VapC</shortName>
        <ecNumber evidence="8">3.1.-.-</ecNumber>
    </recommendedName>
    <alternativeName>
        <fullName evidence="8">Toxin VapC</fullName>
    </alternativeName>
</protein>
<evidence type="ECO:0000256" key="4">
    <source>
        <dbReference type="ARBA" id="ARBA00022723"/>
    </source>
</evidence>